<dbReference type="GO" id="GO:0030572">
    <property type="term" value="F:phosphatidyltransferase activity"/>
    <property type="evidence" value="ECO:0007669"/>
    <property type="project" value="UniProtKB-ARBA"/>
</dbReference>
<dbReference type="GO" id="GO:0032049">
    <property type="term" value="P:cardiolipin biosynthetic process"/>
    <property type="evidence" value="ECO:0007669"/>
    <property type="project" value="UniProtKB-ARBA"/>
</dbReference>
<dbReference type="Gene3D" id="3.30.870.10">
    <property type="entry name" value="Endonuclease Chain A"/>
    <property type="match status" value="2"/>
</dbReference>
<dbReference type="PROSITE" id="PS50035">
    <property type="entry name" value="PLD"/>
    <property type="match status" value="2"/>
</dbReference>
<proteinExistence type="predicted"/>
<sequence length="470" mass="52193">MTTARATTAASCAAARYARGDGGARAREDARTRGGGREVMYARRKMTTTTRAFTTLCAVDRSGRTRAAASANVVDYAPATTVGVNRQFETSTTNRRRQIMPVRLLTGYSEVINTLCDELRRTSAGDEVEFSVYVFESGKSSQRVIDAMVRAVNRGVRVHCSIDGSPVSKFTRWCEGSTTLTSELEGLQTKLGRERFSFEAVRQPTHAKFMVIHRKYSLPTAIFGGVNIGDRFANWRDFAIRAEGHEVVQAMRSSLFKADTSGSADVRDTGIRFITNLPTGFCPLAWTFPRYKNFPGTFNIKPTMMKLLEDASYSRYRIAMAYMDAVGADMLDAMLARGNTSLTLVVPRNPNVYHDANRKALKRLIHKNADRRNGDSSNLKIVMLDDMLHAKVFFAESDDGAVPDVAMLGSCNLKQRSLGQFVELNAEIQQPILTRALRAKLDDIINESLPICDDDLLYAEPKATVEEWLG</sequence>
<organism evidence="2">
    <name type="scientific">Ostreococcus mediterraneus</name>
    <dbReference type="NCBI Taxonomy" id="1486918"/>
    <lineage>
        <taxon>Eukaryota</taxon>
        <taxon>Viridiplantae</taxon>
        <taxon>Chlorophyta</taxon>
        <taxon>Mamiellophyceae</taxon>
        <taxon>Mamiellales</taxon>
        <taxon>Bathycoccaceae</taxon>
        <taxon>Ostreococcus</taxon>
    </lineage>
</organism>
<gene>
    <name evidence="2" type="ORF">OMED0929_LOCUS985</name>
</gene>
<evidence type="ECO:0000313" key="2">
    <source>
        <dbReference type="EMBL" id="CAD8577018.1"/>
    </source>
</evidence>
<name>A0A7S0KC64_9CHLO</name>
<dbReference type="PANTHER" id="PTHR21248">
    <property type="entry name" value="CARDIOLIPIN SYNTHASE"/>
    <property type="match status" value="1"/>
</dbReference>
<dbReference type="InterPro" id="IPR001736">
    <property type="entry name" value="PLipase_D/transphosphatidylase"/>
</dbReference>
<dbReference type="SUPFAM" id="SSF56024">
    <property type="entry name" value="Phospholipase D/nuclease"/>
    <property type="match status" value="2"/>
</dbReference>
<protein>
    <recommendedName>
        <fullName evidence="1">PLD phosphodiesterase domain-containing protein</fullName>
    </recommendedName>
</protein>
<evidence type="ECO:0000259" key="1">
    <source>
        <dbReference type="PROSITE" id="PS50035"/>
    </source>
</evidence>
<dbReference type="AlphaFoldDB" id="A0A7S0KC64"/>
<reference evidence="2" key="1">
    <citation type="submission" date="2021-01" db="EMBL/GenBank/DDBJ databases">
        <authorList>
            <person name="Corre E."/>
            <person name="Pelletier E."/>
            <person name="Niang G."/>
            <person name="Scheremetjew M."/>
            <person name="Finn R."/>
            <person name="Kale V."/>
            <person name="Holt S."/>
            <person name="Cochrane G."/>
            <person name="Meng A."/>
            <person name="Brown T."/>
            <person name="Cohen L."/>
        </authorList>
    </citation>
    <scope>NUCLEOTIDE SEQUENCE</scope>
    <source>
        <strain evidence="2">Clade-D-RCC2572</strain>
    </source>
</reference>
<dbReference type="InterPro" id="IPR025202">
    <property type="entry name" value="PLD-like_dom"/>
</dbReference>
<accession>A0A7S0KC64</accession>
<dbReference type="Pfam" id="PF13091">
    <property type="entry name" value="PLDc_2"/>
    <property type="match status" value="2"/>
</dbReference>
<feature type="domain" description="PLD phosphodiesterase" evidence="1">
    <location>
        <begin position="201"/>
        <end position="232"/>
    </location>
</feature>
<dbReference type="CDD" id="cd00138">
    <property type="entry name" value="PLDc_SF"/>
    <property type="match status" value="1"/>
</dbReference>
<dbReference type="PANTHER" id="PTHR21248:SF22">
    <property type="entry name" value="PHOSPHOLIPASE D"/>
    <property type="match status" value="1"/>
</dbReference>
<dbReference type="EMBL" id="HBEW01001112">
    <property type="protein sequence ID" value="CAD8577018.1"/>
    <property type="molecule type" value="Transcribed_RNA"/>
</dbReference>
<feature type="domain" description="PLD phosphodiesterase" evidence="1">
    <location>
        <begin position="384"/>
        <end position="417"/>
    </location>
</feature>